<dbReference type="STRING" id="647113.Metok_0327"/>
<dbReference type="HOGENOM" id="CLU_2550310_0_0_2"/>
<name>F8AKB7_METOI</name>
<keyword evidence="1" id="KW-1133">Transmembrane helix</keyword>
<feature type="transmembrane region" description="Helical" evidence="1">
    <location>
        <begin position="41"/>
        <end position="64"/>
    </location>
</feature>
<protein>
    <submittedName>
        <fullName evidence="2">Uncharacterized protein</fullName>
    </submittedName>
</protein>
<proteinExistence type="predicted"/>
<evidence type="ECO:0000313" key="2">
    <source>
        <dbReference type="EMBL" id="AEH06317.1"/>
    </source>
</evidence>
<reference evidence="2" key="1">
    <citation type="submission" date="2011-05" db="EMBL/GenBank/DDBJ databases">
        <title>Complete sequence of chromosome of Methanothermococcus okinawensis IH1.</title>
        <authorList>
            <consortium name="US DOE Joint Genome Institute"/>
            <person name="Lucas S."/>
            <person name="Han J."/>
            <person name="Lapidus A."/>
            <person name="Cheng J.-F."/>
            <person name="Goodwin L."/>
            <person name="Pitluck S."/>
            <person name="Peters L."/>
            <person name="Mikhailova N."/>
            <person name="Held B."/>
            <person name="Han C."/>
            <person name="Tapia R."/>
            <person name="Land M."/>
            <person name="Hauser L."/>
            <person name="Kyrpides N."/>
            <person name="Ivanova N."/>
            <person name="Pagani I."/>
            <person name="Sieprawska-Lupa M."/>
            <person name="Takai K."/>
            <person name="Miyazaki J."/>
            <person name="Whitman W."/>
            <person name="Woyke T."/>
        </authorList>
    </citation>
    <scope>NUCLEOTIDE SEQUENCE [LARGE SCALE GENOMIC DNA]</scope>
    <source>
        <strain evidence="2">IH1</strain>
    </source>
</reference>
<gene>
    <name evidence="2" type="ordered locus">Metok_0327</name>
</gene>
<dbReference type="eggNOG" id="arCOG13192">
    <property type="taxonomic scope" value="Archaea"/>
</dbReference>
<dbReference type="EMBL" id="CP002792">
    <property type="protein sequence ID" value="AEH06317.1"/>
    <property type="molecule type" value="Genomic_DNA"/>
</dbReference>
<accession>F8AKB7</accession>
<keyword evidence="1" id="KW-0472">Membrane</keyword>
<dbReference type="AlphaFoldDB" id="F8AKB7"/>
<evidence type="ECO:0000256" key="1">
    <source>
        <dbReference type="SAM" id="Phobius"/>
    </source>
</evidence>
<dbReference type="Proteomes" id="UP000009296">
    <property type="component" value="Chromosome"/>
</dbReference>
<keyword evidence="3" id="KW-1185">Reference proteome</keyword>
<organism evidence="2 3">
    <name type="scientific">Methanothermococcus okinawensis (strain DSM 14208 / JCM 11175 / IH1)</name>
    <dbReference type="NCBI Taxonomy" id="647113"/>
    <lineage>
        <taxon>Archaea</taxon>
        <taxon>Methanobacteriati</taxon>
        <taxon>Methanobacteriota</taxon>
        <taxon>Methanomada group</taxon>
        <taxon>Methanococci</taxon>
        <taxon>Methanococcales</taxon>
        <taxon>Methanococcaceae</taxon>
        <taxon>Methanothermococcus</taxon>
    </lineage>
</organism>
<keyword evidence="1" id="KW-0812">Transmembrane</keyword>
<sequence length="82" mass="9302">MALVWTILNCLKKTLSMLIRELRALLQLIAIYQKNTNKRKVIAKIIGIKLIEHILLILCSYFGISKGVIPFIKILIEILLGG</sequence>
<evidence type="ECO:0000313" key="3">
    <source>
        <dbReference type="Proteomes" id="UP000009296"/>
    </source>
</evidence>
<dbReference type="KEGG" id="mok:Metok_0327"/>